<dbReference type="Gramene" id="TKW40920">
    <property type="protein sequence ID" value="TKW40920"/>
    <property type="gene ID" value="SEVIR_1G278800v2"/>
</dbReference>
<dbReference type="EMBL" id="CM016552">
    <property type="protein sequence ID" value="TKW40920.1"/>
    <property type="molecule type" value="Genomic_DNA"/>
</dbReference>
<accession>A0A4U6WDP9</accession>
<protein>
    <submittedName>
        <fullName evidence="1">Uncharacterized protein</fullName>
    </submittedName>
</protein>
<dbReference type="AlphaFoldDB" id="A0A4U6WDP9"/>
<gene>
    <name evidence="1" type="ORF">SEVIR_1G278800v2</name>
</gene>
<name>A0A4U6WDP9_SETVI</name>
<sequence>MNGSRYGRLRPSKIHVFLWRLAHHSLPSSVLHHRNMATRSTCSICALECEEITQLMSETQETQPRGWLAAIISSLKHADLTRMVVTLWPISYARRKAIHENSFQSSLSTHCFVNNFIVDLEMIKTVHAVLVRRTQGIPPRWIPPPLGLVNINVDTTTSKN</sequence>
<evidence type="ECO:0000313" key="1">
    <source>
        <dbReference type="EMBL" id="TKW40920.1"/>
    </source>
</evidence>
<keyword evidence="2" id="KW-1185">Reference proteome</keyword>
<reference evidence="1" key="1">
    <citation type="submission" date="2019-03" db="EMBL/GenBank/DDBJ databases">
        <title>WGS assembly of Setaria viridis.</title>
        <authorList>
            <person name="Huang P."/>
            <person name="Jenkins J."/>
            <person name="Grimwood J."/>
            <person name="Barry K."/>
            <person name="Healey A."/>
            <person name="Mamidi S."/>
            <person name="Sreedasyam A."/>
            <person name="Shu S."/>
            <person name="Feldman M."/>
            <person name="Wu J."/>
            <person name="Yu Y."/>
            <person name="Chen C."/>
            <person name="Johnson J."/>
            <person name="Rokhsar D."/>
            <person name="Baxter I."/>
            <person name="Schmutz J."/>
            <person name="Brutnell T."/>
            <person name="Kellogg E."/>
        </authorList>
    </citation>
    <scope>NUCLEOTIDE SEQUENCE [LARGE SCALE GENOMIC DNA]</scope>
</reference>
<organism evidence="1 2">
    <name type="scientific">Setaria viridis</name>
    <name type="common">Green bristlegrass</name>
    <name type="synonym">Setaria italica subsp. viridis</name>
    <dbReference type="NCBI Taxonomy" id="4556"/>
    <lineage>
        <taxon>Eukaryota</taxon>
        <taxon>Viridiplantae</taxon>
        <taxon>Streptophyta</taxon>
        <taxon>Embryophyta</taxon>
        <taxon>Tracheophyta</taxon>
        <taxon>Spermatophyta</taxon>
        <taxon>Magnoliopsida</taxon>
        <taxon>Liliopsida</taxon>
        <taxon>Poales</taxon>
        <taxon>Poaceae</taxon>
        <taxon>PACMAD clade</taxon>
        <taxon>Panicoideae</taxon>
        <taxon>Panicodae</taxon>
        <taxon>Paniceae</taxon>
        <taxon>Cenchrinae</taxon>
        <taxon>Setaria</taxon>
    </lineage>
</organism>
<evidence type="ECO:0000313" key="2">
    <source>
        <dbReference type="Proteomes" id="UP000298652"/>
    </source>
</evidence>
<dbReference type="Proteomes" id="UP000298652">
    <property type="component" value="Chromosome 1"/>
</dbReference>
<proteinExistence type="predicted"/>